<dbReference type="GO" id="GO:0005886">
    <property type="term" value="C:plasma membrane"/>
    <property type="evidence" value="ECO:0007669"/>
    <property type="project" value="TreeGrafter"/>
</dbReference>
<dbReference type="Pfam" id="PF02771">
    <property type="entry name" value="Acyl-CoA_dh_N"/>
    <property type="match status" value="1"/>
</dbReference>
<dbReference type="Pfam" id="PF00441">
    <property type="entry name" value="Acyl-CoA_dh_1"/>
    <property type="match status" value="1"/>
</dbReference>
<dbReference type="GO" id="GO:0016627">
    <property type="term" value="F:oxidoreductase activity, acting on the CH-CH group of donors"/>
    <property type="evidence" value="ECO:0007669"/>
    <property type="project" value="InterPro"/>
</dbReference>
<accession>A0A316IFV9</accession>
<feature type="domain" description="Acyl-CoA oxidase/dehydrogenase middle" evidence="8">
    <location>
        <begin position="127"/>
        <end position="217"/>
    </location>
</feature>
<evidence type="ECO:0000313" key="11">
    <source>
        <dbReference type="Proteomes" id="UP000245812"/>
    </source>
</evidence>
<evidence type="ECO:0000256" key="6">
    <source>
        <dbReference type="RuleBase" id="RU362125"/>
    </source>
</evidence>
<reference evidence="10 11" key="1">
    <citation type="submission" date="2018-05" db="EMBL/GenBank/DDBJ databases">
        <title>Genomic Encyclopedia of Type Strains, Phase IV (KMG-IV): sequencing the most valuable type-strain genomes for metagenomic binning, comparative biology and taxonomic classification.</title>
        <authorList>
            <person name="Goeker M."/>
        </authorList>
    </citation>
    <scope>NUCLEOTIDE SEQUENCE [LARGE SCALE GENOMIC DNA]</scope>
    <source>
        <strain evidence="10 11">DSM 14263</strain>
    </source>
</reference>
<evidence type="ECO:0000259" key="7">
    <source>
        <dbReference type="Pfam" id="PF00441"/>
    </source>
</evidence>
<dbReference type="SUPFAM" id="SSF47203">
    <property type="entry name" value="Acyl-CoA dehydrogenase C-terminal domain-like"/>
    <property type="match status" value="1"/>
</dbReference>
<feature type="domain" description="Acyl-CoA dehydrogenase/oxidase N-terminal" evidence="9">
    <location>
        <begin position="8"/>
        <end position="121"/>
    </location>
</feature>
<evidence type="ECO:0000256" key="2">
    <source>
        <dbReference type="ARBA" id="ARBA00009347"/>
    </source>
</evidence>
<dbReference type="EMBL" id="QGHC01000003">
    <property type="protein sequence ID" value="PWK91909.1"/>
    <property type="molecule type" value="Genomic_DNA"/>
</dbReference>
<dbReference type="InterPro" id="IPR037069">
    <property type="entry name" value="AcylCoA_DH/ox_N_sf"/>
</dbReference>
<dbReference type="PANTHER" id="PTHR43292">
    <property type="entry name" value="ACYL-COA DEHYDROGENASE"/>
    <property type="match status" value="1"/>
</dbReference>
<dbReference type="SUPFAM" id="SSF56645">
    <property type="entry name" value="Acyl-CoA dehydrogenase NM domain-like"/>
    <property type="match status" value="1"/>
</dbReference>
<keyword evidence="3 6" id="KW-0285">Flavoprotein</keyword>
<dbReference type="Gene3D" id="1.20.140.10">
    <property type="entry name" value="Butyryl-CoA Dehydrogenase, subunit A, domain 3"/>
    <property type="match status" value="1"/>
</dbReference>
<dbReference type="FunFam" id="2.40.110.10:FF:000002">
    <property type="entry name" value="Acyl-CoA dehydrogenase fadE12"/>
    <property type="match status" value="1"/>
</dbReference>
<evidence type="ECO:0000256" key="5">
    <source>
        <dbReference type="ARBA" id="ARBA00023002"/>
    </source>
</evidence>
<evidence type="ECO:0000313" key="10">
    <source>
        <dbReference type="EMBL" id="PWK91909.1"/>
    </source>
</evidence>
<organism evidence="10 11">
    <name type="scientific">Fulvimonas soli</name>
    <dbReference type="NCBI Taxonomy" id="155197"/>
    <lineage>
        <taxon>Bacteria</taxon>
        <taxon>Pseudomonadati</taxon>
        <taxon>Pseudomonadota</taxon>
        <taxon>Gammaproteobacteria</taxon>
        <taxon>Lysobacterales</taxon>
        <taxon>Rhodanobacteraceae</taxon>
        <taxon>Fulvimonas</taxon>
    </lineage>
</organism>
<evidence type="ECO:0000256" key="4">
    <source>
        <dbReference type="ARBA" id="ARBA00022827"/>
    </source>
</evidence>
<protein>
    <submittedName>
        <fullName evidence="10">Acyl-CoA dehydrogenase</fullName>
    </submittedName>
</protein>
<dbReference type="Proteomes" id="UP000245812">
    <property type="component" value="Unassembled WGS sequence"/>
</dbReference>
<dbReference type="RefSeq" id="WP_109722502.1">
    <property type="nucleotide sequence ID" value="NZ_MSZV01000069.1"/>
</dbReference>
<dbReference type="Gene3D" id="2.40.110.10">
    <property type="entry name" value="Butyryl-CoA Dehydrogenase, subunit A, domain 2"/>
    <property type="match status" value="1"/>
</dbReference>
<dbReference type="AlphaFoldDB" id="A0A316IFV9"/>
<comment type="similarity">
    <text evidence="2 6">Belongs to the acyl-CoA dehydrogenase family.</text>
</comment>
<dbReference type="OrthoDB" id="6138585at2"/>
<dbReference type="InterPro" id="IPR006091">
    <property type="entry name" value="Acyl-CoA_Oxase/DH_mid-dom"/>
</dbReference>
<dbReference type="PANTHER" id="PTHR43292:SF3">
    <property type="entry name" value="ACYL-COA DEHYDROGENASE FADE29"/>
    <property type="match status" value="1"/>
</dbReference>
<evidence type="ECO:0000256" key="3">
    <source>
        <dbReference type="ARBA" id="ARBA00022630"/>
    </source>
</evidence>
<evidence type="ECO:0000256" key="1">
    <source>
        <dbReference type="ARBA" id="ARBA00001974"/>
    </source>
</evidence>
<keyword evidence="4 6" id="KW-0274">FAD</keyword>
<dbReference type="InterPro" id="IPR009075">
    <property type="entry name" value="AcylCo_DH/oxidase_C"/>
</dbReference>
<dbReference type="InterPro" id="IPR046373">
    <property type="entry name" value="Acyl-CoA_Oxase/DH_mid-dom_sf"/>
</dbReference>
<feature type="domain" description="Acyl-CoA dehydrogenase/oxidase C-terminal" evidence="7">
    <location>
        <begin position="229"/>
        <end position="394"/>
    </location>
</feature>
<dbReference type="InterPro" id="IPR036250">
    <property type="entry name" value="AcylCo_DH-like_C"/>
</dbReference>
<dbReference type="GO" id="GO:0050660">
    <property type="term" value="F:flavin adenine dinucleotide binding"/>
    <property type="evidence" value="ECO:0007669"/>
    <property type="project" value="InterPro"/>
</dbReference>
<evidence type="ECO:0000259" key="9">
    <source>
        <dbReference type="Pfam" id="PF02771"/>
    </source>
</evidence>
<proteinExistence type="inferred from homology"/>
<comment type="caution">
    <text evidence="10">The sequence shown here is derived from an EMBL/GenBank/DDBJ whole genome shotgun (WGS) entry which is preliminary data.</text>
</comment>
<dbReference type="InterPro" id="IPR009100">
    <property type="entry name" value="AcylCoA_DH/oxidase_NM_dom_sf"/>
</dbReference>
<dbReference type="InterPro" id="IPR052161">
    <property type="entry name" value="Mycobact_Acyl-CoA_DH"/>
</dbReference>
<evidence type="ECO:0000259" key="8">
    <source>
        <dbReference type="Pfam" id="PF02770"/>
    </source>
</evidence>
<sequence>MDFSLDPADEAFRDEVRQFLREKLPADIAERSRRGYHPLLADVQAWTRIVYDHGWPGPNWPAEWGGCGWTHLRQFIFEEECALAGAPQLDVASFRMFGPLIMTFGSDALKNRYRDPILRGETCWGQGFSEPNAGSDLGALTTRAVREGDEYVINGRKIWTTNAHVANVLCVLARTNPESRRGFSMIIVDPKAPGVTIRPIIDIGEGHSLNETIFEDVRTPVDNLIGEEGQGWHYAKSLLDNERASSAEIPANKFNLMKLRQMAQRKRGDGTRLIDDPGFAARLARLEIDLQALEFLTLRALTEKAGGTRLPVGSLLKVRGSELFQKTGEMQLEALGDYVSYAYPPPEQSPHGIAAWPPGPAFAPGVVADFMYRRATTIYGGANEVQRQIIARSFLEL</sequence>
<dbReference type="InterPro" id="IPR013786">
    <property type="entry name" value="AcylCoA_DH/ox_N"/>
</dbReference>
<keyword evidence="11" id="KW-1185">Reference proteome</keyword>
<name>A0A316IFV9_9GAMM</name>
<gene>
    <name evidence="10" type="ORF">C7456_10328</name>
</gene>
<comment type="cofactor">
    <cofactor evidence="1 6">
        <name>FAD</name>
        <dbReference type="ChEBI" id="CHEBI:57692"/>
    </cofactor>
</comment>
<dbReference type="Pfam" id="PF02770">
    <property type="entry name" value="Acyl-CoA_dh_M"/>
    <property type="match status" value="1"/>
</dbReference>
<dbReference type="Gene3D" id="1.10.540.10">
    <property type="entry name" value="Acyl-CoA dehydrogenase/oxidase, N-terminal domain"/>
    <property type="match status" value="1"/>
</dbReference>
<keyword evidence="5 6" id="KW-0560">Oxidoreductase</keyword>